<dbReference type="Proteomes" id="UP000291819">
    <property type="component" value="Unassembled WGS sequence"/>
</dbReference>
<feature type="transmembrane region" description="Helical" evidence="4">
    <location>
        <begin position="426"/>
        <end position="449"/>
    </location>
</feature>
<feature type="transmembrane region" description="Helical" evidence="4">
    <location>
        <begin position="390"/>
        <end position="414"/>
    </location>
</feature>
<protein>
    <submittedName>
        <fullName evidence="5">Glycosyltransferase</fullName>
    </submittedName>
</protein>
<evidence type="ECO:0000256" key="4">
    <source>
        <dbReference type="SAM" id="Phobius"/>
    </source>
</evidence>
<dbReference type="GO" id="GO:0016757">
    <property type="term" value="F:glycosyltransferase activity"/>
    <property type="evidence" value="ECO:0007669"/>
    <property type="project" value="UniProtKB-KW"/>
</dbReference>
<dbReference type="InterPro" id="IPR029044">
    <property type="entry name" value="Nucleotide-diphossugar_trans"/>
</dbReference>
<dbReference type="PANTHER" id="PTHR43630">
    <property type="entry name" value="POLY-BETA-1,6-N-ACETYL-D-GLUCOSAMINE SYNTHASE"/>
    <property type="match status" value="1"/>
</dbReference>
<accession>A0A4Q9HHK1</accession>
<evidence type="ECO:0000256" key="2">
    <source>
        <dbReference type="ARBA" id="ARBA00022676"/>
    </source>
</evidence>
<dbReference type="OrthoDB" id="9766299at2"/>
<comment type="caution">
    <text evidence="5">The sequence shown here is derived from an EMBL/GenBank/DDBJ whole genome shotgun (WGS) entry which is preliminary data.</text>
</comment>
<organism evidence="5 6">
    <name type="scientific">Pedobacter kyonggii</name>
    <dbReference type="NCBI Taxonomy" id="1926871"/>
    <lineage>
        <taxon>Bacteria</taxon>
        <taxon>Pseudomonadati</taxon>
        <taxon>Bacteroidota</taxon>
        <taxon>Sphingobacteriia</taxon>
        <taxon>Sphingobacteriales</taxon>
        <taxon>Sphingobacteriaceae</taxon>
        <taxon>Pedobacter</taxon>
    </lineage>
</organism>
<dbReference type="AlphaFoldDB" id="A0A4Q9HHK1"/>
<proteinExistence type="inferred from homology"/>
<feature type="transmembrane region" description="Helical" evidence="4">
    <location>
        <begin position="12"/>
        <end position="34"/>
    </location>
</feature>
<evidence type="ECO:0000313" key="6">
    <source>
        <dbReference type="Proteomes" id="UP000291819"/>
    </source>
</evidence>
<dbReference type="SUPFAM" id="SSF53448">
    <property type="entry name" value="Nucleotide-diphospho-sugar transferases"/>
    <property type="match status" value="1"/>
</dbReference>
<keyword evidence="4" id="KW-0472">Membrane</keyword>
<gene>
    <name evidence="5" type="ORF">EYS08_03730</name>
</gene>
<keyword evidence="3 5" id="KW-0808">Transferase</keyword>
<keyword evidence="4" id="KW-0812">Transmembrane</keyword>
<dbReference type="CDD" id="cd06423">
    <property type="entry name" value="CESA_like"/>
    <property type="match status" value="1"/>
</dbReference>
<evidence type="ECO:0000256" key="1">
    <source>
        <dbReference type="ARBA" id="ARBA00006739"/>
    </source>
</evidence>
<keyword evidence="2" id="KW-0328">Glycosyltransferase</keyword>
<feature type="transmembrane region" description="Helical" evidence="4">
    <location>
        <begin position="358"/>
        <end position="384"/>
    </location>
</feature>
<evidence type="ECO:0000313" key="5">
    <source>
        <dbReference type="EMBL" id="TBO44429.1"/>
    </source>
</evidence>
<dbReference type="Gene3D" id="3.90.550.10">
    <property type="entry name" value="Spore Coat Polysaccharide Biosynthesis Protein SpsA, Chain A"/>
    <property type="match status" value="1"/>
</dbReference>
<sequence length="475" mass="54500">MVSWQSFLTDFFTYGLLTYSLLLLSCYIFIAVFSMGEIRNYLRKNSFTDYGVLAGSRQAPSISILAPAYNEGANIIENVRSLLSINYTNLEVIIINDGSRDDSLSKLIEVYDLYKADFFINGQIETKEVKGVYRSRKAVYRKLIVVDKQNGGKADALNVGINVSSNDYIVCIDVDCILEQDAILKLAKPFLENTKERVIATGGVIRIANSCIVENGRLLKVKLPRQFLPRVQTLEYIRAFLLGRMAWSRLNGLLLISGAFGAFDKEIVMKCGGYNHKTVGEDMELVVRMRRYMEEQGIAHKVSFIPDPLCWTEAPSTFKILGRQRNRWTRGTIETLQMHKVIFFNPKYGLLGMISYPYWFFFEFLAPLVEFFGFIAFIILASFGLIQWSFFLSLLLFIFSFGFLYSVFAILMEVLTYNQYKTNRNLLLLILTAFLEPLIFHPFVVWSAIKGNIDLLRKKNSWGEMTRKGFTKEKV</sequence>
<keyword evidence="4" id="KW-1133">Transmembrane helix</keyword>
<dbReference type="PANTHER" id="PTHR43630:SF1">
    <property type="entry name" value="POLY-BETA-1,6-N-ACETYL-D-GLUCOSAMINE SYNTHASE"/>
    <property type="match status" value="1"/>
</dbReference>
<reference evidence="5 6" key="1">
    <citation type="submission" date="2019-02" db="EMBL/GenBank/DDBJ databases">
        <title>Pedobacter kyonggii whole genome sequence analysis.</title>
        <authorList>
            <person name="Dahal R.H."/>
        </authorList>
    </citation>
    <scope>NUCLEOTIDE SEQUENCE [LARGE SCALE GENOMIC DNA]</scope>
    <source>
        <strain evidence="5 6">K-4-11-1</strain>
    </source>
</reference>
<name>A0A4Q9HHK1_9SPHI</name>
<keyword evidence="6" id="KW-1185">Reference proteome</keyword>
<dbReference type="EMBL" id="SIXF01000002">
    <property type="protein sequence ID" value="TBO44429.1"/>
    <property type="molecule type" value="Genomic_DNA"/>
</dbReference>
<dbReference type="Pfam" id="PF13641">
    <property type="entry name" value="Glyco_tranf_2_3"/>
    <property type="match status" value="1"/>
</dbReference>
<comment type="similarity">
    <text evidence="1">Belongs to the glycosyltransferase 2 family.</text>
</comment>
<evidence type="ECO:0000256" key="3">
    <source>
        <dbReference type="ARBA" id="ARBA00022679"/>
    </source>
</evidence>